<reference evidence="3 4" key="1">
    <citation type="submission" date="2019-07" db="EMBL/GenBank/DDBJ databases">
        <title>Tepidimonas alkaliphilus YIM 72238 draft genome.</title>
        <authorList>
            <person name="Da Costa M.S."/>
            <person name="Froufe H.J.C."/>
            <person name="Egas C."/>
            <person name="Albuquerque L."/>
        </authorList>
    </citation>
    <scope>NUCLEOTIDE SEQUENCE [LARGE SCALE GENOMIC DNA]</scope>
    <source>
        <strain evidence="3 4">YIM 72238</strain>
    </source>
</reference>
<dbReference type="Gene3D" id="3.40.190.10">
    <property type="entry name" value="Periplasmic binding protein-like II"/>
    <property type="match status" value="1"/>
</dbReference>
<dbReference type="Gene3D" id="3.40.190.150">
    <property type="entry name" value="Bordetella uptake gene, domain 1"/>
    <property type="match status" value="1"/>
</dbReference>
<evidence type="ECO:0000313" key="3">
    <source>
        <dbReference type="EMBL" id="TSE21060.1"/>
    </source>
</evidence>
<keyword evidence="2" id="KW-0732">Signal</keyword>
<dbReference type="SUPFAM" id="SSF53850">
    <property type="entry name" value="Periplasmic binding protein-like II"/>
    <property type="match status" value="1"/>
</dbReference>
<feature type="chain" id="PRO_5021720804" evidence="2">
    <location>
        <begin position="23"/>
        <end position="330"/>
    </location>
</feature>
<dbReference type="PIRSF" id="PIRSF017082">
    <property type="entry name" value="YflP"/>
    <property type="match status" value="1"/>
</dbReference>
<proteinExistence type="inferred from homology"/>
<dbReference type="RefSeq" id="WP_185970048.1">
    <property type="nucleotide sequence ID" value="NZ_VJNB01000002.1"/>
</dbReference>
<sequence length="330" mass="35407">MGHKTVVFAAALALTVAETALAFPNKPITFVVPFAAGGPTDTVARQLAEAMRKHLDNATIVIDNAAGAGGTIGANKVARAPADGHTLLVWHIGMAATPALYRKLSYKPLEDFEYLGIINDVPMTLVGKPQLPANTYRDFENYIRANQGKLNLGHAGLGSASHICGLMWQYAVKLDKSMTTIAYRGTGPAMNDLIAGTIDVMCDQTTNTTQQIEAGRIKAFAVTTAKPLSDHPLLKHYPTLQEMGLKDFNLTIWHGLYAPKGTPAPVLQKLNQALRAALKDPDFIKKQAELGAIVASERDKRVTPEGHKAFVAAEIAKLKTVIDAAGQYAD</sequence>
<keyword evidence="3" id="KW-0675">Receptor</keyword>
<dbReference type="InterPro" id="IPR005064">
    <property type="entry name" value="BUG"/>
</dbReference>
<dbReference type="AlphaFoldDB" id="A0A554WBV8"/>
<feature type="signal peptide" evidence="2">
    <location>
        <begin position="1"/>
        <end position="22"/>
    </location>
</feature>
<evidence type="ECO:0000256" key="2">
    <source>
        <dbReference type="SAM" id="SignalP"/>
    </source>
</evidence>
<comment type="caution">
    <text evidence="3">The sequence shown here is derived from an EMBL/GenBank/DDBJ whole genome shotgun (WGS) entry which is preliminary data.</text>
</comment>
<keyword evidence="4" id="KW-1185">Reference proteome</keyword>
<dbReference type="PANTHER" id="PTHR42928">
    <property type="entry name" value="TRICARBOXYLATE-BINDING PROTEIN"/>
    <property type="match status" value="1"/>
</dbReference>
<dbReference type="EMBL" id="VJNB01000002">
    <property type="protein sequence ID" value="TSE21060.1"/>
    <property type="molecule type" value="Genomic_DNA"/>
</dbReference>
<gene>
    <name evidence="3" type="ORF">Talka_00724</name>
</gene>
<comment type="similarity">
    <text evidence="1">Belongs to the UPF0065 (bug) family.</text>
</comment>
<dbReference type="Proteomes" id="UP000315736">
    <property type="component" value="Unassembled WGS sequence"/>
</dbReference>
<evidence type="ECO:0000313" key="4">
    <source>
        <dbReference type="Proteomes" id="UP000315736"/>
    </source>
</evidence>
<accession>A0A554WBV8</accession>
<dbReference type="InterPro" id="IPR042100">
    <property type="entry name" value="Bug_dom1"/>
</dbReference>
<organism evidence="3 4">
    <name type="scientific">Tepidimonas alkaliphilus</name>
    <dbReference type="NCBI Taxonomy" id="2588942"/>
    <lineage>
        <taxon>Bacteria</taxon>
        <taxon>Pseudomonadati</taxon>
        <taxon>Pseudomonadota</taxon>
        <taxon>Betaproteobacteria</taxon>
        <taxon>Burkholderiales</taxon>
        <taxon>Tepidimonas</taxon>
    </lineage>
</organism>
<protein>
    <submittedName>
        <fullName evidence="3">Tripartite tricarboxylate transporter family receptor</fullName>
    </submittedName>
</protein>
<dbReference type="Pfam" id="PF03401">
    <property type="entry name" value="TctC"/>
    <property type="match status" value="1"/>
</dbReference>
<dbReference type="PANTHER" id="PTHR42928:SF5">
    <property type="entry name" value="BLR1237 PROTEIN"/>
    <property type="match status" value="1"/>
</dbReference>
<evidence type="ECO:0000256" key="1">
    <source>
        <dbReference type="ARBA" id="ARBA00006987"/>
    </source>
</evidence>
<name>A0A554WBV8_9BURK</name>